<evidence type="ECO:0000313" key="3">
    <source>
        <dbReference type="Proteomes" id="UP000585474"/>
    </source>
</evidence>
<comment type="caution">
    <text evidence="2">The sequence shown here is derived from an EMBL/GenBank/DDBJ whole genome shotgun (WGS) entry which is preliminary data.</text>
</comment>
<evidence type="ECO:0000313" key="2">
    <source>
        <dbReference type="EMBL" id="GFS32103.1"/>
    </source>
</evidence>
<dbReference type="EMBL" id="BJWL01000158">
    <property type="protein sequence ID" value="GFS32103.1"/>
    <property type="molecule type" value="Genomic_DNA"/>
</dbReference>
<name>A0A7J0DCQ6_9ERIC</name>
<feature type="region of interest" description="Disordered" evidence="1">
    <location>
        <begin position="18"/>
        <end position="37"/>
    </location>
</feature>
<proteinExistence type="predicted"/>
<accession>A0A7J0DCQ6</accession>
<dbReference type="AlphaFoldDB" id="A0A7J0DCQ6"/>
<protein>
    <submittedName>
        <fullName evidence="2">Uncharacterized protein</fullName>
    </submittedName>
</protein>
<dbReference type="Proteomes" id="UP000585474">
    <property type="component" value="Unassembled WGS sequence"/>
</dbReference>
<evidence type="ECO:0000256" key="1">
    <source>
        <dbReference type="SAM" id="MobiDB-lite"/>
    </source>
</evidence>
<sequence length="254" mass="28347">MEKGAAFYRWRRKSRVRRSRRNPRMAKSPERDGVSHLSCPWRTSEIAHLAHRRGGGVRRSNHSGSLASHDPGRRSEQISAIGASYIRELLHNFAPSCFRCRTVALLPMFTLPLSPRDLYLALDSINSIWLYFKARSKKTLLGRDIGVPRVSKSWGTPSGHCNKPPILSMTEQERINGILDSISGGNFFTIKELLESKSFHRIFKLGPKSMASNGGDNGEDIPTGDAPPIVSDEVISKKISLKKFAQVVEGSNHD</sequence>
<organism evidence="2 3">
    <name type="scientific">Actinidia rufa</name>
    <dbReference type="NCBI Taxonomy" id="165716"/>
    <lineage>
        <taxon>Eukaryota</taxon>
        <taxon>Viridiplantae</taxon>
        <taxon>Streptophyta</taxon>
        <taxon>Embryophyta</taxon>
        <taxon>Tracheophyta</taxon>
        <taxon>Spermatophyta</taxon>
        <taxon>Magnoliopsida</taxon>
        <taxon>eudicotyledons</taxon>
        <taxon>Gunneridae</taxon>
        <taxon>Pentapetalae</taxon>
        <taxon>asterids</taxon>
        <taxon>Ericales</taxon>
        <taxon>Actinidiaceae</taxon>
        <taxon>Actinidia</taxon>
    </lineage>
</organism>
<gene>
    <name evidence="2" type="ORF">Acr_00g0020870</name>
</gene>
<reference evidence="3" key="1">
    <citation type="submission" date="2019-07" db="EMBL/GenBank/DDBJ databases">
        <title>De Novo Assembly of kiwifruit Actinidia rufa.</title>
        <authorList>
            <person name="Sugita-Konishi S."/>
            <person name="Sato K."/>
            <person name="Mori E."/>
            <person name="Abe Y."/>
            <person name="Kisaki G."/>
            <person name="Hamano K."/>
            <person name="Suezawa K."/>
            <person name="Otani M."/>
            <person name="Fukuda T."/>
            <person name="Manabe T."/>
            <person name="Gomi K."/>
            <person name="Tabuchi M."/>
            <person name="Akimitsu K."/>
            <person name="Kataoka I."/>
        </authorList>
    </citation>
    <scope>NUCLEOTIDE SEQUENCE [LARGE SCALE GENOMIC DNA]</scope>
    <source>
        <strain evidence="3">cv. Fuchu</strain>
    </source>
</reference>
<keyword evidence="3" id="KW-1185">Reference proteome</keyword>
<feature type="compositionally biased region" description="Basic residues" evidence="1">
    <location>
        <begin position="52"/>
        <end position="61"/>
    </location>
</feature>
<feature type="region of interest" description="Disordered" evidence="1">
    <location>
        <begin position="52"/>
        <end position="75"/>
    </location>
</feature>